<evidence type="ECO:0000313" key="3">
    <source>
        <dbReference type="Proteomes" id="UP001229955"/>
    </source>
</evidence>
<name>A0AA49K1F1_9BACT</name>
<dbReference type="AlphaFoldDB" id="A0AA49K1F1"/>
<evidence type="ECO:0000313" key="2">
    <source>
        <dbReference type="EMBL" id="WKW15468.1"/>
    </source>
</evidence>
<reference evidence="2" key="1">
    <citation type="submission" date="2023-07" db="EMBL/GenBank/DDBJ databases">
        <authorList>
            <person name="Haufschild T."/>
            <person name="Kallscheuer N."/>
            <person name="Hammer J."/>
            <person name="Kohn T."/>
            <person name="Kabuu M."/>
            <person name="Jogler M."/>
            <person name="Wohfarth N."/>
            <person name="Heuer A."/>
            <person name="Rohde M."/>
            <person name="van Teeseling M.C.F."/>
            <person name="Jogler C."/>
        </authorList>
    </citation>
    <scope>NUCLEOTIDE SEQUENCE</scope>
    <source>
        <strain evidence="1">Strain 138</strain>
        <strain evidence="2">Strain 318</strain>
    </source>
</reference>
<accession>A0AA49K1F1</accession>
<dbReference type="EMBL" id="CP130613">
    <property type="protein sequence ID" value="WKW15468.1"/>
    <property type="molecule type" value="Genomic_DNA"/>
</dbReference>
<evidence type="ECO:0000313" key="1">
    <source>
        <dbReference type="EMBL" id="WKW12561.1"/>
    </source>
</evidence>
<dbReference type="KEGG" id="pspc:Strain318_001856"/>
<sequence length="265" mass="28983">MSDLSATTTERSADPQRYGDIIVVGGGCYGSYYLRQLQRAHAAGALRWERLLVIDRDADCRVAAELERDPPAASVTLVAREWGSFFAEYLDGKAQAPSPNQAAEHAIVPSPLMPHLMAQWVMRRARARWPGRMMRFAPLEGAVDVPWQRSGDDGTHYVSFATWLCPINCIEPARCPHTRGARAWSMPPTLRAFVETERLRGRRIDGPAVFHCVHRAYGVGMFSVDEVLAADALVAQVAAGRAAEVLIGSVSHCHGALAVLELAAP</sequence>
<dbReference type="RefSeq" id="WP_367885440.1">
    <property type="nucleotide sequence ID" value="NZ_CP130612.1"/>
</dbReference>
<organism evidence="2 3">
    <name type="scientific">Pseudogemmatithrix spongiicola</name>
    <dbReference type="NCBI Taxonomy" id="3062599"/>
    <lineage>
        <taxon>Bacteria</taxon>
        <taxon>Pseudomonadati</taxon>
        <taxon>Gemmatimonadota</taxon>
        <taxon>Gemmatimonadia</taxon>
        <taxon>Gemmatimonadales</taxon>
        <taxon>Gemmatimonadaceae</taxon>
        <taxon>Pseudogemmatithrix</taxon>
    </lineage>
</organism>
<dbReference type="Proteomes" id="UP001229955">
    <property type="component" value="Chromosome"/>
</dbReference>
<keyword evidence="3" id="KW-1185">Reference proteome</keyword>
<gene>
    <name evidence="1" type="ORF">Strain138_001857</name>
    <name evidence="2" type="ORF">Strain318_001856</name>
</gene>
<protein>
    <submittedName>
        <fullName evidence="2">Uncharacterized protein</fullName>
    </submittedName>
</protein>
<dbReference type="EMBL" id="CP130612">
    <property type="protein sequence ID" value="WKW12561.1"/>
    <property type="molecule type" value="Genomic_DNA"/>
</dbReference>
<proteinExistence type="predicted"/>
<accession>A0AA49JV67</accession>